<dbReference type="KEGG" id="pmad:BAY61_14305"/>
<dbReference type="Pfam" id="PF23359">
    <property type="entry name" value="Lsr2_DNA-bd"/>
    <property type="match status" value="1"/>
</dbReference>
<accession>A0A222VPY5</accession>
<dbReference type="InterPro" id="IPR042261">
    <property type="entry name" value="Lsr2-like_dimerization"/>
</dbReference>
<dbReference type="Pfam" id="PF11774">
    <property type="entry name" value="Lsr2"/>
    <property type="match status" value="1"/>
</dbReference>
<dbReference type="InterPro" id="IPR055370">
    <property type="entry name" value="Lsr2_DNA-bd"/>
</dbReference>
<dbReference type="InterPro" id="IPR024412">
    <property type="entry name" value="Lsr2_dim_dom"/>
</dbReference>
<proteinExistence type="predicted"/>
<reference evidence="4 5" key="1">
    <citation type="submission" date="2016-10" db="EMBL/GenBank/DDBJ databases">
        <authorList>
            <person name="de Groot N.N."/>
        </authorList>
    </citation>
    <scope>NUCLEOTIDE SEQUENCE [LARGE SCALE GENOMIC DNA]</scope>
    <source>
        <strain evidence="4 5">CGMCC 4.5506</strain>
    </source>
</reference>
<dbReference type="GO" id="GO:0016746">
    <property type="term" value="F:acyltransferase activity"/>
    <property type="evidence" value="ECO:0007669"/>
    <property type="project" value="InterPro"/>
</dbReference>
<evidence type="ECO:0000313" key="4">
    <source>
        <dbReference type="EMBL" id="SDC30896.1"/>
    </source>
</evidence>
<dbReference type="Gene3D" id="4.10.320.10">
    <property type="entry name" value="E3-binding domain"/>
    <property type="match status" value="1"/>
</dbReference>
<sequence>MAQQVLVSLVDDLDGSEADETIEFGLDGVSYEIDLSADNAEELRDALAQYVEHARRSGGRKRTSGKRANGQVVARSSAADREQNQAIRAWARKNGFEISERGRIPSEVTDAYHKGN</sequence>
<dbReference type="AlphaFoldDB" id="A0A222VPY5"/>
<dbReference type="Gene3D" id="3.30.60.230">
    <property type="entry name" value="Lsr2, dimerization domain"/>
    <property type="match status" value="1"/>
</dbReference>
<gene>
    <name evidence="4" type="ORF">SAMN05421630_1011241</name>
</gene>
<evidence type="ECO:0000256" key="1">
    <source>
        <dbReference type="SAM" id="MobiDB-lite"/>
    </source>
</evidence>
<feature type="region of interest" description="Disordered" evidence="1">
    <location>
        <begin position="54"/>
        <end position="83"/>
    </location>
</feature>
<dbReference type="EMBL" id="FMZE01000001">
    <property type="protein sequence ID" value="SDC30896.1"/>
    <property type="molecule type" value="Genomic_DNA"/>
</dbReference>
<keyword evidence="5" id="KW-1185">Reference proteome</keyword>
<dbReference type="Proteomes" id="UP000199494">
    <property type="component" value="Unassembled WGS sequence"/>
</dbReference>
<organism evidence="4 5">
    <name type="scientific">Prauserella marina</name>
    <dbReference type="NCBI Taxonomy" id="530584"/>
    <lineage>
        <taxon>Bacteria</taxon>
        <taxon>Bacillati</taxon>
        <taxon>Actinomycetota</taxon>
        <taxon>Actinomycetes</taxon>
        <taxon>Pseudonocardiales</taxon>
        <taxon>Pseudonocardiaceae</taxon>
        <taxon>Prauserella</taxon>
    </lineage>
</organism>
<evidence type="ECO:0000259" key="2">
    <source>
        <dbReference type="Pfam" id="PF11774"/>
    </source>
</evidence>
<dbReference type="InterPro" id="IPR036625">
    <property type="entry name" value="E3-bd_dom_sf"/>
</dbReference>
<dbReference type="STRING" id="530584.SAMN05421630_1011241"/>
<name>A0A222VPY5_9PSEU</name>
<protein>
    <submittedName>
        <fullName evidence="4">Lsr2 protein</fullName>
    </submittedName>
</protein>
<feature type="domain" description="Lsr2 DNA-binding" evidence="3">
    <location>
        <begin position="79"/>
        <end position="114"/>
    </location>
</feature>
<evidence type="ECO:0000259" key="3">
    <source>
        <dbReference type="Pfam" id="PF23359"/>
    </source>
</evidence>
<feature type="compositionally biased region" description="Basic residues" evidence="1">
    <location>
        <begin position="56"/>
        <end position="65"/>
    </location>
</feature>
<evidence type="ECO:0000313" key="5">
    <source>
        <dbReference type="Proteomes" id="UP000199494"/>
    </source>
</evidence>
<dbReference type="OrthoDB" id="4113332at2"/>
<feature type="domain" description="Lsr2 dimerization" evidence="2">
    <location>
        <begin position="1"/>
        <end position="58"/>
    </location>
</feature>
<dbReference type="GO" id="GO:0003677">
    <property type="term" value="F:DNA binding"/>
    <property type="evidence" value="ECO:0007669"/>
    <property type="project" value="InterPro"/>
</dbReference>
<dbReference type="RefSeq" id="WP_091798219.1">
    <property type="nucleotide sequence ID" value="NZ_CP016353.1"/>
</dbReference>